<feature type="compositionally biased region" description="Basic and acidic residues" evidence="2">
    <location>
        <begin position="839"/>
        <end position="850"/>
    </location>
</feature>
<dbReference type="Proteomes" id="UP000030666">
    <property type="component" value="Unassembled WGS sequence"/>
</dbReference>
<organism evidence="3">
    <name type="scientific">Plasmodium falciparum Santa Lucia</name>
    <dbReference type="NCBI Taxonomy" id="478859"/>
    <lineage>
        <taxon>Eukaryota</taxon>
        <taxon>Sar</taxon>
        <taxon>Alveolata</taxon>
        <taxon>Apicomplexa</taxon>
        <taxon>Aconoidasida</taxon>
        <taxon>Haemosporida</taxon>
        <taxon>Plasmodiidae</taxon>
        <taxon>Plasmodium</taxon>
        <taxon>Plasmodium (Laverania)</taxon>
    </lineage>
</organism>
<feature type="region of interest" description="Disordered" evidence="2">
    <location>
        <begin position="3667"/>
        <end position="3690"/>
    </location>
</feature>
<dbReference type="OrthoDB" id="392230at2759"/>
<evidence type="ECO:0000256" key="1">
    <source>
        <dbReference type="SAM" id="Coils"/>
    </source>
</evidence>
<dbReference type="EMBL" id="KE123501">
    <property type="protein sequence ID" value="EUT84127.1"/>
    <property type="molecule type" value="Genomic_DNA"/>
</dbReference>
<feature type="coiled-coil region" evidence="1">
    <location>
        <begin position="2448"/>
        <end position="2475"/>
    </location>
</feature>
<accession>W7FH72</accession>
<proteinExistence type="predicted"/>
<feature type="region of interest" description="Disordered" evidence="2">
    <location>
        <begin position="3477"/>
        <end position="3498"/>
    </location>
</feature>
<keyword evidence="1" id="KW-0175">Coiled coil</keyword>
<gene>
    <name evidence="3" type="ORF">PFAG_03219</name>
</gene>
<name>W7FH72_PLAFA</name>
<feature type="region of interest" description="Disordered" evidence="2">
    <location>
        <begin position="4733"/>
        <end position="4758"/>
    </location>
</feature>
<feature type="compositionally biased region" description="Low complexity" evidence="2">
    <location>
        <begin position="3667"/>
        <end position="3685"/>
    </location>
</feature>
<feature type="compositionally biased region" description="Basic and acidic residues" evidence="2">
    <location>
        <begin position="4733"/>
        <end position="4742"/>
    </location>
</feature>
<feature type="region of interest" description="Disordered" evidence="2">
    <location>
        <begin position="4442"/>
        <end position="4463"/>
    </location>
</feature>
<feature type="region of interest" description="Disordered" evidence="2">
    <location>
        <begin position="812"/>
        <end position="853"/>
    </location>
</feature>
<feature type="compositionally biased region" description="Low complexity" evidence="2">
    <location>
        <begin position="3477"/>
        <end position="3494"/>
    </location>
</feature>
<protein>
    <submittedName>
        <fullName evidence="3">Uncharacterized protein</fullName>
    </submittedName>
</protein>
<reference evidence="3" key="1">
    <citation type="submission" date="2013-02" db="EMBL/GenBank/DDBJ databases">
        <title>The Genome Sequence of Plasmodium falciparum Santa Lucia.</title>
        <authorList>
            <consortium name="The Broad Institute Genome Sequencing Platform"/>
            <consortium name="The Broad Institute Genome Sequencing Center for Infectious Disease"/>
            <person name="Neafsey D."/>
            <person name="Cheeseman I."/>
            <person name="Volkman S."/>
            <person name="Adams J."/>
            <person name="Walker B."/>
            <person name="Young S.K."/>
            <person name="Zeng Q."/>
            <person name="Gargeya S."/>
            <person name="Fitzgerald M."/>
            <person name="Haas B."/>
            <person name="Abouelleil A."/>
            <person name="Alvarado L."/>
            <person name="Arachchi H.M."/>
            <person name="Berlin A.M."/>
            <person name="Chapman S.B."/>
            <person name="Dewar J."/>
            <person name="Goldberg J."/>
            <person name="Griggs A."/>
            <person name="Gujja S."/>
            <person name="Hansen M."/>
            <person name="Howarth C."/>
            <person name="Imamovic A."/>
            <person name="Larimer J."/>
            <person name="McCowan C."/>
            <person name="Murphy C."/>
            <person name="Neiman D."/>
            <person name="Pearson M."/>
            <person name="Priest M."/>
            <person name="Roberts A."/>
            <person name="Saif S."/>
            <person name="Shea T."/>
            <person name="Sisk P."/>
            <person name="Sykes S."/>
            <person name="Wortman J."/>
            <person name="Nusbaum C."/>
            <person name="Birren B."/>
        </authorList>
    </citation>
    <scope>NUCLEOTIDE SEQUENCE [LARGE SCALE GENOMIC DNA]</scope>
    <source>
        <strain evidence="3">Santa Lucia</strain>
    </source>
</reference>
<evidence type="ECO:0000256" key="2">
    <source>
        <dbReference type="SAM" id="MobiDB-lite"/>
    </source>
</evidence>
<evidence type="ECO:0000313" key="3">
    <source>
        <dbReference type="EMBL" id="EUT84127.1"/>
    </source>
</evidence>
<sequence>MRTYTIQHVYYFIFIENGGNMSVQKYSYGGFVNVHKFLSKSSMSIIKEIKIENNLSSVINKIKDMDKYNDNIYEKFGNSCSIYIEKLFTETYLDKDKSITLLNELLIKEVKYLLLTNNDIISEKSRNNEKNFRKDLVNNLYEEFLQQEQKEGDEEERGLLYINKIDMANKLRQILDLYSMEQPEAQEIILSLIQIDTSKIIIDHKSINKNFDLILNSKNPYSILRQFFIGNEEIINESFLRKYWFCLKNLHLFHKTYNNHVLSILGDEFKHKIIHYIQNIICNKKQISIINNYNNEESYFLNRYYYFDSFIALVISKVHNMKVSILNENGILISIHMNTLPNKYIQLVSTKYFSNTLISNRLFDDLTYLLVSEHFSVHKNITNFEISPTYLDNVEMNSIENNYNITNESIKISPLSSQENDDIENCINNDIKTSSEEQPNIQLKYYKSLKDVLSHYKKLHSFNEESIYLLLLNIIKGNLTNLSLLFSLEVLNYLDTYCDDYIENEQEIDEKGVEYIEYINKKKKMKTNKRFKNKHKNKNLNFHFYYYDTPEVDNISNDIMENTNLSNIYDNDVLKQLYKDIDDNNISHSSSNDIQKEMKEKNNEMKNIPQNDNKELLFNNKSNIKQPDIPKLLNNEINISLLDTLNKSTNKISNENLYNTLYNSITHKSTQHINKTLLDPPDLSNDNITKYSTKLNSGNIFNVEHFNNLIQKVEDPTLKDEKKNEQGGKYIFLQNKSEFINNDKDDTKNDTMIKNEIDMYRNIDSWNNIAISKNVHPYQNNNTYKNTAGTKPYDNYKHHNIDDATVNFLNISGNDESHKTNKKANGKSKENDILTNSKNNKDRNVKKGNEDSNISMNDLMLNSKYFKNLCKKKKMMEKEKLKSIRELKKDLLKAKYTMFNKKSLFLNEENLKNIFESTFFDTKQMKNSIIQIISSYEIGHLSDLLNINMSNINSHFYKLKNVFLNKKKTLHYFKLNTNQYVIHKIENKLYSVFTLAWIHYTNYLRKILDIFSTKELYLLARKYYQLIHTNHDEYNLILLNTYGFTHVFMMYIILTYIGKNVYFITSNKSIHIKHEGLDNHNSIHIVQACNGSYIITTNKCVSDILSKNLLNNRKIHVGYDLNLYTTLTVDKNIPDINNKTELESENINALPQKSTDHMLSSIDYGIISHNIQEKKDTEHFNFLTIYRNENAYNINQIPSLITAILCGKNYDRNNIKKCTKDDNIFSSFSKKLNLIIQKFYDNNTNFKHISLLSKKNIKQNVFINFYQNEKILLKTLVAYMYNMLEDIDNLCKEKEIRHQLSFVYNIIKLYILKNKIYDNTYDAYLYSIEEIIFKYKLYNQKLFEILKHLKIKHEDNQEYMEVLEIISLIFYGMKIRDLAKYKRENIPEMNYEILTLDLIDIINIMMFFNNFLNKINKTDEMKLIIDKEKIIEFHIVEIKKIIETIIDLHANYFYDIIDKQIEYNIKDILLKKMKYVFIQYKNFIEDDLKELSFKFYDNIKNEKSFLIIQDPNSYNYPIDISYTKIENFEQLFFLDLIEYSFLNYTSSNLNTINNNNDKKKQNQKNKNRKYSKNNILDLYEHVRTISLFYHTFNLPKEYNEKLFEEIFTFAQSATPSKAFVKKGHLWGKQVTEKTYDKLRLVNLQRHLRYFLESNDIDQLVNYMLNYEKVKINVRNQEEKYKEKYNSLYMCIKEQWLYKYHVKKRKHFLSNIDIKFHLNSHDIKLCLEKNENHDNSNNKVYSEKYVHLNILTNIMLNILAYELHNIYKIEKKLHSIFSLMNIKNSDINNKIHININKKLNRKQKIALFYYSSNVLIHIIEILSQYFKKNILYFSEKKNETIYEIYSFVIQKAKPEEKIIILKEGNVFKVYNPDNKIFKKDMNHLMETSITLACYDELMKKNLYLEILVRTYTNKENVSQEDIQQIINNFSYEKNFENIKEMIKELLYRKDINTFKKTYLTNIMKLQIEQIKNETIKTKYIHILYNEIFSLLLIEPYNDIDNLLNGFFLCDKGLLAWFNISLSEAKIDSNIYDNLHIFVYTLRYMIKKIKQMINIEFLEKQQLEGKSIQLFKKKDKDKDTKENQNNNKNKKIQDIDFYEIFPNFLNEKIKNKNNNLSYFKWLEEFKIDKNAKLPILQDIENYKFSIMSSNDEPDYNFLSLVGLAHSYIENFERLKLGIYPTITYNCVATLNKLYNLYFVNELMDFINLLINHILNIYNKFFYKKREFFKDNKIQLSMRRKKEFANLILYNQHFDHQIINEKYEKKNNTMEDKEVIQNKEINKEKKENTGNNTDNNNLEYNKFEEYKGMSKKSESDIHTYHLDYLFKNLYSFFYSILDCEKNELCFFHKNDYVRNVLKKYLKKTSFNKNMIWIIPILSYHFNKPLNVLYMKDENHIYLYKYQEESEIKFSIQILVEEGNQMYLILPTYFLYINVLNIITNILIQNEHIYKRKLYNEKKNETNKSIEEQSEDSNGIENENILDHHNRNNEKSIKNIYSSNHSCDKVLDLNLTNNILSDNYYKKMFEIILEKIHLYATKKINIYTLLISIREDISNFKYVIYYKNFEKFMKIMDSFFLLLNSKMNINIEFSFDEIMNTPYMVVKGSINNVINFIEKENYGIFGINIKNFYTFILHHYDSKKYYTNTFLKLLDFLLNAIKNEIDYQNKNIQSIQPNTEMYIKKMEYIEKLKMLESYINCEHIKVIRNMMKYVEINLHNIINFVVFKSKKNNLNYEYNHMNNIHNNNTIFSHKNNYNIKNNINKRDILYQCCLIYDYNELGATKLTLKYFNELEKNFVKITDFLNILEKLSNEELNYDEWYSIASKIHIDYFNNSELFYFHYMNEKLFWKDGSVLFTDKIVKLLNKKKLYISTEDLEKLYNYKLTYNEYKHILYQSKIISKVNKNLDITYLDKENYAMSLIWSFFNTEIVINGTHLNFDDIYYKIEEWYEKNKSKNLKDTLYLLNRNDIYHLYNSMILFHRLIEFIDRPIFDKYKAYKITNMLFDELMNKGIYISGDSQITKEYIQSIFDYNLWKKEIQNVKISNNNNIRSLVPIKYINYFKSSILINLLKFISNTKLNNRIVNIITYIIYRIFKLGNTQNDILKIIKTEGILFGSIDVFRLILIKLNIPLDVLSIWFTLLLKNLNYITENCIIQDFIESIDFRRFFSNLFFLLHNFIEQNYFKTILKFLLGYPFVVEFIKNNEHKVKELFIHFKNFILLNFGTHINFFQHLYDNIEKKFISYIKYYITKFLNNLLPFSTDISTKIMLYQNDQISSLQFIEFIDEENIIPLYYNIVSLIQHEPFIKAFMKKSLIIYSKMFSNTNGKMQLSHVQLIQNMYDRWIKRNSYKDQKNYAINKTTRDQNVIATTNSNSSFIQKLYVPIKNRQKKNIWKGKKHSVLPPITQMDLKPYNNITYQNEDKILDEPTNVTYLNNTMKWNNKNVPFVKNIKADNYKYDTHNNKDNEKYISKYPILNIYNKNKTNSYISDNNSNNNNNNNNDNDTNEKKTYAYFGTSNISLLQNNNTNDKIKFSYIQLYNYRTLSCLEKLFIHGFKHVENNRETEKITTNNNPVTTCSDLYKEEWTEELYNFSMNKLSMEERHIYSYTHDLKLIIMKGEKKNIKCEIFFKLYLNISTEYILKISRTHIVIVDFNIFRKNNELCFLYINKSHQKIYNNNNNNNNNKNDSNNNKNDSNNKDYPSIQKNTHFCYKVEIVPFYKTNNITKYLKDVFYTIDQKYHYDTQKKKNELGEILNDIGPNDNLYSSPFNIMYNMKNNNNINDQTHNIGETMNIKKIKDIKKKKNDFSYKNNKSRDIPRNNEMKKKNTLKKFFGKIKGKINNIKKNYYQKYKERHEIKYKLYPNLEKLQDTLKYLTDKNIINKLLEFEYYHSNKWSSDTFGVTIQNMNGRNRNIKLILEIGDYNLTNYYEINVNDKKNILSLQKLDTFVKKINLKNGLMQKLKTYKKLHFLLKHLFIFKNEMKNVEYFKNERIIISDARKKESTKRNYNIENSNIIEKDNIEMKPEHKKEQQQGQSQNIVERFMNTPSQKEEKRENDTLEYLKFTWYSHNKKILQEIILPVKSIHPFKLSNHNGNVLCKSDSNIDNLLNFMKEQNENDIRQDAKKDIKNVHHDDPHFEEVNNYKHSNNTLDSFNEDYIKNHMNYSSSKINNYEEKYFSDYRKYFDKIYPLNEEEKFIIRNKTHHQYILYKYRLAMLSLIIIKTNHLTNLKKMNIITNEYLKNKHKYYKHIQYHQNELFQKKHVYIPNRQYIIKKKLECIISLDYYKPLKKALQENNVLNNFLEDLTVEITNINMLFYKYFYTDNSNIHSSSFYLDKLKNIKQLCPIIYKLKNDEKYNLDDISKVDDTIKLNFNKKIEYDIKECEQKIGLYGSNIAFFGKALDNSIGKKKIKNIAMFSYECERSIFLEKNLSDLDPYHKNFCINILENINDNENQNESQNEGQGQGQGQNQSENAEQKDYYNNTYFKSINTTWFDMIYNTYTSNKTFDYKGQQKFSQFKCFGFADRDELKEYEKKEGAKCKITILSKTLFVLQNFIDKYYILKNEEGIHNGNAYNIYVLYKNIYTVIIYMLMYETRIFKPLRIQQKLNNIGNIYSMLLYRKKNYSNYLKLMLEKTSSLYLEIELLYNEHVFLRNIPFPNDSVYILMNEHKPFDKDTHGYKLSENPYEISNEGDDNTRVYAFFVLNLLSFYPEIQKSLLLSSHNEDMIYSLLDINIQQINQQIQNKEHPNDQHSFRPQHQHTNEQDKSTQGITQMVLKPLGDLYNYFFSKKEEEEKSGESKGEMKILEDSANGKEKILEVRQNGKEKILEDSANGKEKILEVREDGKEKILEGGTEGEENMLGDSKRNEKILADELNLKYNSKEQTKDEQMDKKENIKNFLESNKQNILLEESKKNSNNSTNFYEINDFTWMGKDQIDDIKRLIVEHGLVKYFIKGIHLMYLQVYLKDNNYLEAYKEALNEELQKKDFYMHFIKTSPPFHFQNYNVHHLLLFSFYYGFSDLIRTRRPYVNLESTLNRTIENNKSIYMYRTNSYANFQLAANKRVALNTLHQELAKFIYKEAIQYRYLNPYYKTYKDKENITTFIYNNNNNKDKDNVIFKFNEEKEKELIDLIIINKKQPIYDTKDIKEIIIFVQIMVENFIYILNNYPSSFSLSKHSSYYNNFIKNVKQYFFSYKKENNLIYLISQRDIDFNISSILHISEKSTVMNILKNIIKFIFLATTRSYDVDVFVQKILNINQNSKHILKQDYSQEKQKYVNLKSTYAFIQKNYNVRSIKQCFKNCLKKTKKIFNKVSNATKNTNPSVTYKRFDVHPPVQDDLLDSVIFKKKDQFKRNNIPTKKSKKKNNDKVIKNIYIHEQPFFSKLKMRCAIMKKKLSMSMKKNKPNNNYNDYNYFNDEYNQHICDYVPHQNVNKSSLEYEKPVNIKIHKKKEPNENKYYNMDREIINDNNYYLSTNELDDTQNRYQGIKPVNQEKKNYIEKNIINEKINRFQKNYFDEKNNLSHSKFEQQAQKEKIINNERIRNNNEDKINRNRIMNHRNLYNTGHINRSIDVNNTNIRHINNHNVTYNDDRQENHPNFEIRKNLYNMKNEKEKKNDNINKYSFMQFFQVNENIQNNNNNNNNNNTIDVIPKSTKTKFTTLRRFLGTRMNNLYSKLKSELFSFTLINSYDFLLRNSVYFYRSNMFTKYITYYAKRNVIQSLDMLFLIVRDYELNTSLTNTYSIKHSLFNICLFKLQNISINLKNILNIIDEQKMDTIVSRVISIIHTNYTGNISFIEDLINKINIILSKNFVLKKLFADFISYVTISSIQTFILHFHSKYKKKVLTFIISLLNNISGTISSILSEPFFQSYICTNFIKLGESFISEFNAENTVYGFFMDVGEINFIDIIIAYAYHFFPKAVNDFTQMS</sequence>